<organism evidence="1 2">
    <name type="scientific">Nostoc azollae (strain 0708)</name>
    <name type="common">Anabaena azollae (strain 0708)</name>
    <dbReference type="NCBI Taxonomy" id="551115"/>
    <lineage>
        <taxon>Bacteria</taxon>
        <taxon>Bacillati</taxon>
        <taxon>Cyanobacteriota</taxon>
        <taxon>Cyanophyceae</taxon>
        <taxon>Nostocales</taxon>
        <taxon>Nostocaceae</taxon>
        <taxon>Trichormus</taxon>
    </lineage>
</organism>
<evidence type="ECO:0000313" key="2">
    <source>
        <dbReference type="Proteomes" id="UP000001511"/>
    </source>
</evidence>
<dbReference type="EMBL" id="CP002059">
    <property type="protein sequence ID" value="ADI64959.1"/>
    <property type="molecule type" value="Genomic_DNA"/>
</dbReference>
<accession>D7E2D7</accession>
<sequence length="42" mass="4999">MLVVAELQYPIRTFLKLTLQLNLLERQLFITIATNPISIQWR</sequence>
<reference evidence="1 2" key="1">
    <citation type="journal article" date="2010" name="PLoS ONE">
        <title>Genome erosion in a nitrogen-fixing vertically transmitted endosymbiotic multicellular cyanobacterium.</title>
        <authorList>
            <person name="Ran L."/>
            <person name="Larsson J."/>
            <person name="Vigil-Stenman T."/>
            <person name="Nylander J.A."/>
            <person name="Ininbergs K."/>
            <person name="Zheng W.W."/>
            <person name="Lapidus A."/>
            <person name="Lowry S."/>
            <person name="Haselkorn R."/>
            <person name="Bergman B."/>
        </authorList>
    </citation>
    <scope>NUCLEOTIDE SEQUENCE [LARGE SCALE GENOMIC DNA]</scope>
    <source>
        <strain evidence="1 2">0708</strain>
    </source>
</reference>
<evidence type="ECO:0000313" key="1">
    <source>
        <dbReference type="EMBL" id="ADI64959.1"/>
    </source>
</evidence>
<protein>
    <submittedName>
        <fullName evidence="1">Uncharacterized protein</fullName>
    </submittedName>
</protein>
<name>D7E2D7_NOSA0</name>
<gene>
    <name evidence="1" type="ordered locus">Aazo_3271</name>
</gene>
<dbReference type="KEGG" id="naz:Aazo_3271"/>
<dbReference type="Proteomes" id="UP000001511">
    <property type="component" value="Chromosome"/>
</dbReference>
<keyword evidence="2" id="KW-1185">Reference proteome</keyword>
<dbReference type="HOGENOM" id="CLU_3254862_0_0_3"/>
<proteinExistence type="predicted"/>
<dbReference type="AlphaFoldDB" id="D7E2D7"/>